<dbReference type="Pfam" id="PF10712">
    <property type="entry name" value="NAD-GH"/>
    <property type="match status" value="1"/>
</dbReference>
<accession>A0AA88WQL1</accession>
<dbReference type="Proteomes" id="UP001188597">
    <property type="component" value="Unassembled WGS sequence"/>
</dbReference>
<sequence>MVNHPVIEVLSSKVSDTSSGLHFDVTLFNSEERDIKCTATKVKNKNIFYTNNTFLSEKTISNGSSSRLIYNARHIETCNSSSIFCSLALRVIEIGRHSDNSIFYICSKKNFSNLTHLSKDHGRDLLRRKLLYQAFVFDSDHGLVISTCNDLEWPELHKFEQDMNILTND</sequence>
<dbReference type="EMBL" id="JAVXUP010000367">
    <property type="protein sequence ID" value="KAK3029710.1"/>
    <property type="molecule type" value="Genomic_DNA"/>
</dbReference>
<name>A0AA88WQL1_9ASTE</name>
<evidence type="ECO:0000313" key="2">
    <source>
        <dbReference type="Proteomes" id="UP001188597"/>
    </source>
</evidence>
<dbReference type="InterPro" id="IPR019651">
    <property type="entry name" value="Glutamate_DH_NAD-spec"/>
</dbReference>
<dbReference type="AlphaFoldDB" id="A0AA88WQL1"/>
<reference evidence="1" key="1">
    <citation type="submission" date="2022-12" db="EMBL/GenBank/DDBJ databases">
        <title>Draft genome assemblies for two species of Escallonia (Escalloniales).</title>
        <authorList>
            <person name="Chanderbali A."/>
            <person name="Dervinis C."/>
            <person name="Anghel I."/>
            <person name="Soltis D."/>
            <person name="Soltis P."/>
            <person name="Zapata F."/>
        </authorList>
    </citation>
    <scope>NUCLEOTIDE SEQUENCE</scope>
    <source>
        <strain evidence="1">UCBG64.0493</strain>
        <tissue evidence="1">Leaf</tissue>
    </source>
</reference>
<gene>
    <name evidence="1" type="ORF">RJ639_039119</name>
</gene>
<evidence type="ECO:0000313" key="1">
    <source>
        <dbReference type="EMBL" id="KAK3029710.1"/>
    </source>
</evidence>
<keyword evidence="2" id="KW-1185">Reference proteome</keyword>
<comment type="caution">
    <text evidence="1">The sequence shown here is derived from an EMBL/GenBank/DDBJ whole genome shotgun (WGS) entry which is preliminary data.</text>
</comment>
<organism evidence="1 2">
    <name type="scientific">Escallonia herrerae</name>
    <dbReference type="NCBI Taxonomy" id="1293975"/>
    <lineage>
        <taxon>Eukaryota</taxon>
        <taxon>Viridiplantae</taxon>
        <taxon>Streptophyta</taxon>
        <taxon>Embryophyta</taxon>
        <taxon>Tracheophyta</taxon>
        <taxon>Spermatophyta</taxon>
        <taxon>Magnoliopsida</taxon>
        <taxon>eudicotyledons</taxon>
        <taxon>Gunneridae</taxon>
        <taxon>Pentapetalae</taxon>
        <taxon>asterids</taxon>
        <taxon>campanulids</taxon>
        <taxon>Escalloniales</taxon>
        <taxon>Escalloniaceae</taxon>
        <taxon>Escallonia</taxon>
    </lineage>
</organism>
<proteinExistence type="predicted"/>
<protein>
    <submittedName>
        <fullName evidence="1">Uncharacterized protein</fullName>
    </submittedName>
</protein>